<dbReference type="EMBL" id="JAHHFP010000026">
    <property type="protein sequence ID" value="MBX7274335.1"/>
    <property type="molecule type" value="Genomic_DNA"/>
</dbReference>
<name>A0ACC5VPP9_STUCH</name>
<keyword evidence="1" id="KW-0808">Transferase</keyword>
<protein>
    <submittedName>
        <fullName evidence="1">Methyltransferase domain-containing protein</fullName>
    </submittedName>
</protein>
<organism evidence="1 2">
    <name type="scientific">Stutzerimonas chloritidismutans</name>
    <name type="common">Pseudomonas chloritidismutans</name>
    <dbReference type="NCBI Taxonomy" id="203192"/>
    <lineage>
        <taxon>Bacteria</taxon>
        <taxon>Pseudomonadati</taxon>
        <taxon>Pseudomonadota</taxon>
        <taxon>Gammaproteobacteria</taxon>
        <taxon>Pseudomonadales</taxon>
        <taxon>Pseudomonadaceae</taxon>
        <taxon>Stutzerimonas</taxon>
    </lineage>
</organism>
<keyword evidence="2" id="KW-1185">Reference proteome</keyword>
<gene>
    <name evidence="1" type="ORF">KJJ99_21355</name>
</gene>
<dbReference type="Proteomes" id="UP000782475">
    <property type="component" value="Unassembled WGS sequence"/>
</dbReference>
<accession>A0ACC5VPP9</accession>
<evidence type="ECO:0000313" key="2">
    <source>
        <dbReference type="Proteomes" id="UP000782475"/>
    </source>
</evidence>
<reference evidence="1 2" key="1">
    <citation type="journal article" date="2021" name="Appl. Microbiol. Biotechnol.">
        <title>Biotechnological applications of marine bacteria in bioremediation of environments polluted with hydrocarbons and plastics.</title>
        <authorList>
            <person name="Muriel-Millan L.F."/>
            <person name="Millan-Lopez S."/>
            <person name="Pardo-Lopez L."/>
        </authorList>
    </citation>
    <scope>NUCLEOTIDE SEQUENCE [LARGE SCALE GENOMIC DNA]</scope>
    <source>
        <strain evidence="1 2">GOM4</strain>
    </source>
</reference>
<comment type="caution">
    <text evidence="1">The sequence shown here is derived from an EMBL/GenBank/DDBJ whole genome shotgun (WGS) entry which is preliminary data.</text>
</comment>
<sequence>MESKEKNYSLHSGERQVGASLSEIRYDHLVRYELASTLIEGAAITSGLAYDVFCGNGYGVYFLSQELSGLHVVGIDGSEAAISMANANYRRENNLFAYRLYPFTLPKKVSNVVTCFESLEHVEDDRSLLRQVLESLNDRGVAFVSVPNEEIHSLKKNPHEFHFRHYFHSQFMDMVPTNFEVTHWYGQNVYEFTADGICTFRLLEKEQMVPMPNEQGQVNIYVIRRKESSTKLSNILSRVKALLR</sequence>
<evidence type="ECO:0000313" key="1">
    <source>
        <dbReference type="EMBL" id="MBX7274335.1"/>
    </source>
</evidence>
<proteinExistence type="predicted"/>
<keyword evidence="1" id="KW-0489">Methyltransferase</keyword>